<dbReference type="OrthoDB" id="2969241at2"/>
<protein>
    <submittedName>
        <fullName evidence="1">Uncharacterized protein</fullName>
    </submittedName>
</protein>
<evidence type="ECO:0000313" key="1">
    <source>
        <dbReference type="EMBL" id="MYL71809.1"/>
    </source>
</evidence>
<sequence>MNNNPNYRSCNSYDHNDATTCNCCVTGLAHIISSRFCCGDTIGITFFVDEGAGIFTGRFRSLENYVLEIEDLLVPGTTSFVPLCDIGSIEKGLPLQEQPLQISKKKE</sequence>
<evidence type="ECO:0000313" key="2">
    <source>
        <dbReference type="Proteomes" id="UP000450457"/>
    </source>
</evidence>
<organism evidence="1 2">
    <name type="scientific">Halobacillus litoralis</name>
    <dbReference type="NCBI Taxonomy" id="45668"/>
    <lineage>
        <taxon>Bacteria</taxon>
        <taxon>Bacillati</taxon>
        <taxon>Bacillota</taxon>
        <taxon>Bacilli</taxon>
        <taxon>Bacillales</taxon>
        <taxon>Bacillaceae</taxon>
        <taxon>Halobacillus</taxon>
    </lineage>
</organism>
<reference evidence="1 2" key="1">
    <citation type="submission" date="2019-11" db="EMBL/GenBank/DDBJ databases">
        <title>Genome sequences of 17 halophilic strains isolated from different environments.</title>
        <authorList>
            <person name="Furrow R.E."/>
        </authorList>
    </citation>
    <scope>NUCLEOTIDE SEQUENCE [LARGE SCALE GENOMIC DNA]</scope>
    <source>
        <strain evidence="1 2">SL-4</strain>
    </source>
</reference>
<accession>A0A845FD84</accession>
<dbReference type="AlphaFoldDB" id="A0A845FD84"/>
<dbReference type="GeneID" id="78007952"/>
<comment type="caution">
    <text evidence="1">The sequence shown here is derived from an EMBL/GenBank/DDBJ whole genome shotgun (WGS) entry which is preliminary data.</text>
</comment>
<dbReference type="EMBL" id="WMFA01000004">
    <property type="protein sequence ID" value="MYL71809.1"/>
    <property type="molecule type" value="Genomic_DNA"/>
</dbReference>
<dbReference type="Proteomes" id="UP000450457">
    <property type="component" value="Unassembled WGS sequence"/>
</dbReference>
<name>A0A845FD84_9BACI</name>
<proteinExistence type="predicted"/>
<dbReference type="RefSeq" id="WP_160914768.1">
    <property type="nucleotide sequence ID" value="NZ_WMFA01000004.1"/>
</dbReference>
<gene>
    <name evidence="1" type="ORF">GLW00_13160</name>
</gene>